<evidence type="ECO:0000256" key="11">
    <source>
        <dbReference type="ARBA" id="ARBA00023136"/>
    </source>
</evidence>
<evidence type="ECO:0000256" key="3">
    <source>
        <dbReference type="ARBA" id="ARBA00005923"/>
    </source>
</evidence>
<keyword evidence="9" id="KW-0249">Electron transport</keyword>
<dbReference type="RefSeq" id="XP_006821597.1">
    <property type="nucleotide sequence ID" value="XM_006821534.1"/>
</dbReference>
<keyword evidence="12" id="KW-1185">Reference proteome</keyword>
<dbReference type="PANTHER" id="PTHR15223:SF1">
    <property type="entry name" value="NADH DEHYDROGENASE [UBIQUINONE] 1 BETA SUBCOMPLEX SUBUNIT 2, MITOCHONDRIAL"/>
    <property type="match status" value="1"/>
</dbReference>
<dbReference type="Proteomes" id="UP000694865">
    <property type="component" value="Unplaced"/>
</dbReference>
<evidence type="ECO:0000256" key="10">
    <source>
        <dbReference type="ARBA" id="ARBA00023128"/>
    </source>
</evidence>
<dbReference type="PANTHER" id="PTHR15223">
    <property type="entry name" value="NADH-UBIQUINONE OXIDOREDUCTASE AGGG SUBUNIT"/>
    <property type="match status" value="1"/>
</dbReference>
<sequence length="94" mass="11186">MSSLARFRLPVLALRSLRRQAPQVQQKRHGSLLYRALPVPPRKHYWTGEAIMGLMWFWILWRFYHDPEMVIGHGYPDISKWTDEELGIPPDDEE</sequence>
<evidence type="ECO:0000256" key="4">
    <source>
        <dbReference type="ARBA" id="ARBA00011533"/>
    </source>
</evidence>
<accession>A0ABM0MNK6</accession>
<dbReference type="InterPro" id="IPR026627">
    <property type="entry name" value="NDUFB2_animal"/>
</dbReference>
<keyword evidence="8" id="KW-0809">Transit peptide</keyword>
<dbReference type="GeneID" id="102803124"/>
<evidence type="ECO:0000256" key="2">
    <source>
        <dbReference type="ARBA" id="ARBA00004443"/>
    </source>
</evidence>
<protein>
    <submittedName>
        <fullName evidence="13">NADH dehydrogenase [ubiquinone] 1 beta subcomplex subunit 2, mitochondrial-like</fullName>
    </submittedName>
</protein>
<dbReference type="Pfam" id="PF14813">
    <property type="entry name" value="NADH_B2"/>
    <property type="match status" value="1"/>
</dbReference>
<evidence type="ECO:0000256" key="9">
    <source>
        <dbReference type="ARBA" id="ARBA00022982"/>
    </source>
</evidence>
<evidence type="ECO:0000313" key="12">
    <source>
        <dbReference type="Proteomes" id="UP000694865"/>
    </source>
</evidence>
<evidence type="ECO:0000256" key="5">
    <source>
        <dbReference type="ARBA" id="ARBA00022448"/>
    </source>
</evidence>
<comment type="subcellular location">
    <subcellularLocation>
        <location evidence="2">Mitochondrion inner membrane</location>
        <topology evidence="2">Peripheral membrane protein</topology>
        <orientation evidence="2">Matrix side</orientation>
    </subcellularLocation>
</comment>
<evidence type="ECO:0000256" key="1">
    <source>
        <dbReference type="ARBA" id="ARBA00003195"/>
    </source>
</evidence>
<comment type="function">
    <text evidence="1">Accessory subunit of the mitochondrial membrane respiratory chain NADH dehydrogenase (Complex I), that is believed not to be involved in catalysis. Complex I functions in the transfer of electrons from NADH to the respiratory chain. The immediate electron acceptor for the enzyme is believed to be ubiquinone.</text>
</comment>
<evidence type="ECO:0000256" key="6">
    <source>
        <dbReference type="ARBA" id="ARBA00022660"/>
    </source>
</evidence>
<name>A0ABM0MNK6_SACKO</name>
<evidence type="ECO:0000313" key="13">
    <source>
        <dbReference type="RefSeq" id="XP_006821597.1"/>
    </source>
</evidence>
<gene>
    <name evidence="13" type="primary">LOC102803124</name>
</gene>
<keyword evidence="5" id="KW-0813">Transport</keyword>
<comment type="subunit">
    <text evidence="4">Complex I is composed of 45 different subunits.</text>
</comment>
<keyword evidence="7" id="KW-0999">Mitochondrion inner membrane</keyword>
<keyword evidence="11" id="KW-0472">Membrane</keyword>
<evidence type="ECO:0000256" key="8">
    <source>
        <dbReference type="ARBA" id="ARBA00022946"/>
    </source>
</evidence>
<comment type="similarity">
    <text evidence="3">Belongs to the complex I NDUFB2 subunit family.</text>
</comment>
<proteinExistence type="inferred from homology"/>
<keyword evidence="6" id="KW-0679">Respiratory chain</keyword>
<organism evidence="12 13">
    <name type="scientific">Saccoglossus kowalevskii</name>
    <name type="common">Acorn worm</name>
    <dbReference type="NCBI Taxonomy" id="10224"/>
    <lineage>
        <taxon>Eukaryota</taxon>
        <taxon>Metazoa</taxon>
        <taxon>Hemichordata</taxon>
        <taxon>Enteropneusta</taxon>
        <taxon>Harrimaniidae</taxon>
        <taxon>Saccoglossus</taxon>
    </lineage>
</organism>
<evidence type="ECO:0000256" key="7">
    <source>
        <dbReference type="ARBA" id="ARBA00022792"/>
    </source>
</evidence>
<keyword evidence="10" id="KW-0496">Mitochondrion</keyword>
<reference evidence="13" key="1">
    <citation type="submission" date="2025-08" db="UniProtKB">
        <authorList>
            <consortium name="RefSeq"/>
        </authorList>
    </citation>
    <scope>IDENTIFICATION</scope>
    <source>
        <tissue evidence="13">Testes</tissue>
    </source>
</reference>